<evidence type="ECO:0000256" key="1">
    <source>
        <dbReference type="SAM" id="MobiDB-lite"/>
    </source>
</evidence>
<protein>
    <submittedName>
        <fullName evidence="2">Uncharacterized protein</fullName>
    </submittedName>
</protein>
<organism evidence="2 3">
    <name type="scientific">Ancylostoma caninum</name>
    <name type="common">Dog hookworm</name>
    <dbReference type="NCBI Taxonomy" id="29170"/>
    <lineage>
        <taxon>Eukaryota</taxon>
        <taxon>Metazoa</taxon>
        <taxon>Ecdysozoa</taxon>
        <taxon>Nematoda</taxon>
        <taxon>Chromadorea</taxon>
        <taxon>Rhabditida</taxon>
        <taxon>Rhabditina</taxon>
        <taxon>Rhabditomorpha</taxon>
        <taxon>Strongyloidea</taxon>
        <taxon>Ancylostomatidae</taxon>
        <taxon>Ancylostomatinae</taxon>
        <taxon>Ancylostoma</taxon>
    </lineage>
</organism>
<feature type="region of interest" description="Disordered" evidence="1">
    <location>
        <begin position="90"/>
        <end position="124"/>
    </location>
</feature>
<name>A0A368FZQ6_ANCCA</name>
<evidence type="ECO:0000313" key="2">
    <source>
        <dbReference type="EMBL" id="RCN36235.1"/>
    </source>
</evidence>
<dbReference type="Proteomes" id="UP000252519">
    <property type="component" value="Unassembled WGS sequence"/>
</dbReference>
<reference evidence="2 3" key="1">
    <citation type="submission" date="2014-10" db="EMBL/GenBank/DDBJ databases">
        <title>Draft genome of the hookworm Ancylostoma caninum.</title>
        <authorList>
            <person name="Mitreva M."/>
        </authorList>
    </citation>
    <scope>NUCLEOTIDE SEQUENCE [LARGE SCALE GENOMIC DNA]</scope>
    <source>
        <strain evidence="2 3">Baltimore</strain>
    </source>
</reference>
<dbReference type="OrthoDB" id="10609442at2759"/>
<gene>
    <name evidence="2" type="ORF">ANCCAN_17873</name>
</gene>
<dbReference type="EMBL" id="JOJR01000574">
    <property type="protein sequence ID" value="RCN36235.1"/>
    <property type="molecule type" value="Genomic_DNA"/>
</dbReference>
<proteinExistence type="predicted"/>
<dbReference type="STRING" id="29170.A0A368FZQ6"/>
<sequence>MEHMIANDPATFRPSWARRSNASSGARNLCQVVNSIQFPSVTLFDHDSDGHTDWNTDCGIFDSRGPPSNAFRSHQLPDTHHQQFIPRRLRGRSAPFSERNTNPVDHRSRWRRASPPRHSNASRCRHCSTGHSNHFNTYNSADYRHRLHCYQYSDSHENPNYFYPSHCFEDNVWSERISGLSSGSHARSVIASNVNQIARHRVSFSPTVRRPARRLANSDIQYPTNNASEPDENIPENVVGALAQFKLF</sequence>
<dbReference type="AlphaFoldDB" id="A0A368FZQ6"/>
<comment type="caution">
    <text evidence="2">The sequence shown here is derived from an EMBL/GenBank/DDBJ whole genome shotgun (WGS) entry which is preliminary data.</text>
</comment>
<evidence type="ECO:0000313" key="3">
    <source>
        <dbReference type="Proteomes" id="UP000252519"/>
    </source>
</evidence>
<keyword evidence="3" id="KW-1185">Reference proteome</keyword>
<accession>A0A368FZQ6</accession>